<dbReference type="PROSITE" id="PS50082">
    <property type="entry name" value="WD_REPEATS_2"/>
    <property type="match status" value="4"/>
</dbReference>
<dbReference type="Proteomes" id="UP000001950">
    <property type="component" value="Chromosome 4"/>
</dbReference>
<dbReference type="Gene3D" id="2.130.10.10">
    <property type="entry name" value="YVTN repeat-like/Quinoprotein amine dehydrogenase"/>
    <property type="match status" value="2"/>
</dbReference>
<accession>Q4UA44</accession>
<evidence type="ECO:0000256" key="1">
    <source>
        <dbReference type="ARBA" id="ARBA00022574"/>
    </source>
</evidence>
<keyword evidence="2" id="KW-0677">Repeat</keyword>
<dbReference type="InterPro" id="IPR036322">
    <property type="entry name" value="WD40_repeat_dom_sf"/>
</dbReference>
<reference evidence="5 6" key="1">
    <citation type="journal article" date="2005" name="Science">
        <title>Genome of the host-cell transforming parasite Theileria annulata compared with T. parva.</title>
        <authorList>
            <person name="Pain A."/>
            <person name="Renauld H."/>
            <person name="Berriman M."/>
            <person name="Murphy L."/>
            <person name="Yeats C.A."/>
            <person name="Weir W."/>
            <person name="Kerhornou A."/>
            <person name="Aslett M."/>
            <person name="Bishop R."/>
            <person name="Bouchier C."/>
            <person name="Cochet M."/>
            <person name="Coulson R.M.R."/>
            <person name="Cronin A."/>
            <person name="de Villiers E.P."/>
            <person name="Fraser A."/>
            <person name="Fosker N."/>
            <person name="Gardner M."/>
            <person name="Goble A."/>
            <person name="Griffiths-Jones S."/>
            <person name="Harris D.E."/>
            <person name="Katzer F."/>
            <person name="Larke N."/>
            <person name="Lord A."/>
            <person name="Maser P."/>
            <person name="McKellar S."/>
            <person name="Mooney P."/>
            <person name="Morton F."/>
            <person name="Nene V."/>
            <person name="O'Neil S."/>
            <person name="Price C."/>
            <person name="Quail M.A."/>
            <person name="Rabbinowitsch E."/>
            <person name="Rawlings N.D."/>
            <person name="Rutter S."/>
            <person name="Saunders D."/>
            <person name="Seeger K."/>
            <person name="Shah T."/>
            <person name="Squares R."/>
            <person name="Squares S."/>
            <person name="Tivey A."/>
            <person name="Walker A.R."/>
            <person name="Woodward J."/>
            <person name="Dobbelaere D.A.E."/>
            <person name="Langsley G."/>
            <person name="Rajandream M.A."/>
            <person name="McKeever D."/>
            <person name="Shiels B."/>
            <person name="Tait A."/>
            <person name="Barrell B.G."/>
            <person name="Hall N."/>
        </authorList>
    </citation>
    <scope>NUCLEOTIDE SEQUENCE [LARGE SCALE GENOMIC DNA]</scope>
    <source>
        <strain evidence="6">Ankara</strain>
    </source>
</reference>
<gene>
    <name evidence="5" type="ORF">TA07520</name>
</gene>
<keyword evidence="1 3" id="KW-0853">WD repeat</keyword>
<keyword evidence="6" id="KW-1185">Reference proteome</keyword>
<evidence type="ECO:0000256" key="2">
    <source>
        <dbReference type="ARBA" id="ARBA00022737"/>
    </source>
</evidence>
<name>Q4UA44_THEAN</name>
<feature type="repeat" description="WD" evidence="3">
    <location>
        <begin position="253"/>
        <end position="285"/>
    </location>
</feature>
<dbReference type="OMA" id="GHISGCV"/>
<feature type="repeat" description="WD" evidence="3">
    <location>
        <begin position="296"/>
        <end position="328"/>
    </location>
</feature>
<dbReference type="eggNOG" id="KOG0293">
    <property type="taxonomic scope" value="Eukaryota"/>
</dbReference>
<dbReference type="KEGG" id="tan:TA07520"/>
<dbReference type="Pfam" id="PF00400">
    <property type="entry name" value="WD40"/>
    <property type="match status" value="4"/>
</dbReference>
<proteinExistence type="predicted"/>
<sequence length="591" mass="67184">MGLDQSFDVWNGFSKPQLLRIIMQLLRDMGYRYSLQHSPLINNLLQPIYSYFKRSFEVLQEESSCSYQDAQTNELESFVLSGNLYDAKGVLGRFQFDESVFNACRFLISQQIFFEALYNNNFDEALKVLRGLVSLENFRLEHMSLEAFDEDSRQRVHQCSTLMVYPSKSLKSELNWSHENSREKLWKHIQCLISPTVTIPPNRLLTLLRQAVELQELHCLNHYDSGDECAVFPLLFDHCCTTSKLPSRLLARLESHTDEIWDVSISPDGQFFATASKDESVILWSASYPFEVIYRWKVHRNVVSCVSWSSDSKLLASCGNDGLIVIWSPYCEEFLQKIEPHTAVATSVAWIPNTWKFITAGMDKQMILHEVVYNPENTPSSSSEHSNTTPLTNGQSNSVTLNGTSVDADTTNASVDSKYTINSICKWSFESRIRTLSINLDGTLAVFATVDRMLRVWDLVSGKEIVPIPESAAITTVTCSKLFNQVLVSVAGQRPVMRLWDIDERRIIQTYRGHREDRYVLRSTLGGPMESFVVSGSEDAQIYIWNKIFGSLLSVIAAHSSTVNAVAWSNDHLISVSDDQTIAIWEPDHNE</sequence>
<evidence type="ECO:0000256" key="4">
    <source>
        <dbReference type="SAM" id="MobiDB-lite"/>
    </source>
</evidence>
<dbReference type="PROSITE" id="PS50294">
    <property type="entry name" value="WD_REPEATS_REGION"/>
    <property type="match status" value="3"/>
</dbReference>
<feature type="repeat" description="WD" evidence="3">
    <location>
        <begin position="433"/>
        <end position="467"/>
    </location>
</feature>
<dbReference type="OrthoDB" id="972532at2759"/>
<evidence type="ECO:0000313" key="6">
    <source>
        <dbReference type="Proteomes" id="UP000001950"/>
    </source>
</evidence>
<dbReference type="EMBL" id="CR940353">
    <property type="protein sequence ID" value="CAI76309.1"/>
    <property type="molecule type" value="Genomic_DNA"/>
</dbReference>
<dbReference type="CDD" id="cd00200">
    <property type="entry name" value="WD40"/>
    <property type="match status" value="1"/>
</dbReference>
<dbReference type="PANTHER" id="PTHR22838:SF0">
    <property type="entry name" value="WD REPEAT-CONTAINING PROTEIN 26"/>
    <property type="match status" value="1"/>
</dbReference>
<dbReference type="AlphaFoldDB" id="Q4UA44"/>
<dbReference type="InterPro" id="IPR051350">
    <property type="entry name" value="WD_repeat-ST_regulator"/>
</dbReference>
<dbReference type="RefSeq" id="XP_952933.1">
    <property type="nucleotide sequence ID" value="XM_947840.1"/>
</dbReference>
<dbReference type="PANTHER" id="PTHR22838">
    <property type="entry name" value="WD REPEAT PROTEIN 26-RELATED"/>
    <property type="match status" value="1"/>
</dbReference>
<dbReference type="InterPro" id="IPR001680">
    <property type="entry name" value="WD40_rpt"/>
</dbReference>
<dbReference type="SUPFAM" id="SSF50978">
    <property type="entry name" value="WD40 repeat-like"/>
    <property type="match status" value="1"/>
</dbReference>
<evidence type="ECO:0000313" key="5">
    <source>
        <dbReference type="EMBL" id="CAI76309.1"/>
    </source>
</evidence>
<dbReference type="STRING" id="5874.Q4UA44"/>
<evidence type="ECO:0000256" key="3">
    <source>
        <dbReference type="PROSITE-ProRule" id="PRU00221"/>
    </source>
</evidence>
<dbReference type="VEuPathDB" id="PiroplasmaDB:TA07520"/>
<protein>
    <submittedName>
        <fullName evidence="5">Uncharacterized protein</fullName>
    </submittedName>
</protein>
<dbReference type="SMART" id="SM00320">
    <property type="entry name" value="WD40"/>
    <property type="match status" value="6"/>
</dbReference>
<dbReference type="FunCoup" id="Q4UA44">
    <property type="interactions" value="189"/>
</dbReference>
<dbReference type="GeneID" id="3862757"/>
<organism evidence="5 6">
    <name type="scientific">Theileria annulata</name>
    <dbReference type="NCBI Taxonomy" id="5874"/>
    <lineage>
        <taxon>Eukaryota</taxon>
        <taxon>Sar</taxon>
        <taxon>Alveolata</taxon>
        <taxon>Apicomplexa</taxon>
        <taxon>Aconoidasida</taxon>
        <taxon>Piroplasmida</taxon>
        <taxon>Theileriidae</taxon>
        <taxon>Theileria</taxon>
    </lineage>
</organism>
<dbReference type="InParanoid" id="Q4UA44"/>
<dbReference type="InterPro" id="IPR015943">
    <property type="entry name" value="WD40/YVTN_repeat-like_dom_sf"/>
</dbReference>
<feature type="region of interest" description="Disordered" evidence="4">
    <location>
        <begin position="377"/>
        <end position="405"/>
    </location>
</feature>
<feature type="repeat" description="WD" evidence="3">
    <location>
        <begin position="556"/>
        <end position="591"/>
    </location>
</feature>